<dbReference type="EMBL" id="JAKUDN010000001">
    <property type="protein sequence ID" value="MCP8351773.1"/>
    <property type="molecule type" value="Genomic_DNA"/>
</dbReference>
<dbReference type="NCBIfam" id="TIGR00757">
    <property type="entry name" value="RNaseEG"/>
    <property type="match status" value="1"/>
</dbReference>
<evidence type="ECO:0000256" key="15">
    <source>
        <dbReference type="ARBA" id="ARBA00022842"/>
    </source>
</evidence>
<evidence type="ECO:0000256" key="9">
    <source>
        <dbReference type="ARBA" id="ARBA00022694"/>
    </source>
</evidence>
<comment type="subcellular location">
    <subcellularLocation>
        <location evidence="2">Cytoplasm</location>
    </subcellularLocation>
</comment>
<keyword evidence="11" id="KW-0479">Metal-binding</keyword>
<reference evidence="20 21" key="1">
    <citation type="journal article" date="2022" name="Nat. Microbiol.">
        <title>The microbiome of a bacterivorous marine choanoflagellate contains a resource-demanding obligate bacterial associate.</title>
        <authorList>
            <person name="Needham D.M."/>
            <person name="Poirier C."/>
            <person name="Bachy C."/>
            <person name="George E.E."/>
            <person name="Wilken S."/>
            <person name="Yung C.C.M."/>
            <person name="Limardo A.J."/>
            <person name="Morando M."/>
            <person name="Sudek L."/>
            <person name="Malmstrom R.R."/>
            <person name="Keeling P.J."/>
            <person name="Santoro A.E."/>
            <person name="Worden A.Z."/>
        </authorList>
    </citation>
    <scope>NUCLEOTIDE SEQUENCE [LARGE SCALE GENOMIC DNA]</scope>
    <source>
        <strain evidence="20 21">Comchoano-2</strain>
    </source>
</reference>
<keyword evidence="16" id="KW-0694">RNA-binding</keyword>
<dbReference type="PANTHER" id="PTHR30001">
    <property type="entry name" value="RIBONUCLEASE"/>
    <property type="match status" value="1"/>
</dbReference>
<dbReference type="InterPro" id="IPR012340">
    <property type="entry name" value="NA-bd_OB-fold"/>
</dbReference>
<name>A0ABT1L3J2_9GAMM</name>
<dbReference type="Pfam" id="PF00575">
    <property type="entry name" value="S1"/>
    <property type="match status" value="1"/>
</dbReference>
<feature type="region of interest" description="Disordered" evidence="18">
    <location>
        <begin position="546"/>
        <end position="625"/>
    </location>
</feature>
<keyword evidence="9" id="KW-0819">tRNA processing</keyword>
<evidence type="ECO:0000256" key="7">
    <source>
        <dbReference type="ARBA" id="ARBA00022519"/>
    </source>
</evidence>
<evidence type="ECO:0000256" key="3">
    <source>
        <dbReference type="ARBA" id="ARBA00005663"/>
    </source>
</evidence>
<dbReference type="Pfam" id="PF20833">
    <property type="entry name" value="RNase_E_G_Thio"/>
    <property type="match status" value="1"/>
</dbReference>
<dbReference type="PROSITE" id="PS50126">
    <property type="entry name" value="S1"/>
    <property type="match status" value="1"/>
</dbReference>
<keyword evidence="8" id="KW-0698">rRNA processing</keyword>
<dbReference type="InterPro" id="IPR019307">
    <property type="entry name" value="RNA-bd_AU-1/RNase_E/G"/>
</dbReference>
<keyword evidence="10" id="KW-0540">Nuclease</keyword>
<evidence type="ECO:0000256" key="4">
    <source>
        <dbReference type="ARBA" id="ARBA00017719"/>
    </source>
</evidence>
<comment type="cofactor">
    <cofactor evidence="1">
        <name>Mg(2+)</name>
        <dbReference type="ChEBI" id="CHEBI:18420"/>
    </cofactor>
</comment>
<dbReference type="PANTHER" id="PTHR30001:SF1">
    <property type="entry name" value="RIBONUCLEASE E_G-LIKE PROTEIN, CHLOROPLASTIC"/>
    <property type="match status" value="1"/>
</dbReference>
<dbReference type="CDD" id="cd04453">
    <property type="entry name" value="S1_RNase_E"/>
    <property type="match status" value="1"/>
</dbReference>
<evidence type="ECO:0000256" key="14">
    <source>
        <dbReference type="ARBA" id="ARBA00022801"/>
    </source>
</evidence>
<dbReference type="Gene3D" id="2.40.50.140">
    <property type="entry name" value="Nucleic acid-binding proteins"/>
    <property type="match status" value="1"/>
</dbReference>
<evidence type="ECO:0000256" key="11">
    <source>
        <dbReference type="ARBA" id="ARBA00022723"/>
    </source>
</evidence>
<evidence type="ECO:0000256" key="17">
    <source>
        <dbReference type="ARBA" id="ARBA00023136"/>
    </source>
</evidence>
<dbReference type="InterPro" id="IPR003029">
    <property type="entry name" value="S1_domain"/>
</dbReference>
<dbReference type="SUPFAM" id="SSF50249">
    <property type="entry name" value="Nucleic acid-binding proteins"/>
    <property type="match status" value="1"/>
</dbReference>
<keyword evidence="12" id="KW-0699">rRNA-binding</keyword>
<evidence type="ECO:0000259" key="19">
    <source>
        <dbReference type="PROSITE" id="PS50126"/>
    </source>
</evidence>
<keyword evidence="15" id="KW-0460">Magnesium</keyword>
<evidence type="ECO:0000313" key="21">
    <source>
        <dbReference type="Proteomes" id="UP001320768"/>
    </source>
</evidence>
<evidence type="ECO:0000256" key="1">
    <source>
        <dbReference type="ARBA" id="ARBA00001946"/>
    </source>
</evidence>
<dbReference type="Pfam" id="PF10150">
    <property type="entry name" value="RNase_E_G"/>
    <property type="match status" value="1"/>
</dbReference>
<keyword evidence="7" id="KW-0997">Cell inner membrane</keyword>
<evidence type="ECO:0000256" key="2">
    <source>
        <dbReference type="ARBA" id="ARBA00004496"/>
    </source>
</evidence>
<feature type="compositionally biased region" description="Basic residues" evidence="18">
    <location>
        <begin position="579"/>
        <end position="589"/>
    </location>
</feature>
<evidence type="ECO:0000256" key="18">
    <source>
        <dbReference type="SAM" id="MobiDB-lite"/>
    </source>
</evidence>
<dbReference type="RefSeq" id="WP_258568887.1">
    <property type="nucleotide sequence ID" value="NZ_JAKUDN010000001.1"/>
</dbReference>
<feature type="compositionally biased region" description="Polar residues" evidence="18">
    <location>
        <begin position="558"/>
        <end position="567"/>
    </location>
</feature>
<proteinExistence type="inferred from homology"/>
<keyword evidence="14" id="KW-0378">Hydrolase</keyword>
<keyword evidence="13" id="KW-0255">Endonuclease</keyword>
<dbReference type="InterPro" id="IPR004659">
    <property type="entry name" value="RNase_E/G"/>
</dbReference>
<comment type="caution">
    <text evidence="20">The sequence shown here is derived from an EMBL/GenBank/DDBJ whole genome shotgun (WGS) entry which is preliminary data.</text>
</comment>
<feature type="domain" description="S1 motif" evidence="19">
    <location>
        <begin position="36"/>
        <end position="114"/>
    </location>
</feature>
<organism evidence="20 21">
    <name type="scientific">Candidatus Synchoanobacter obligatus</name>
    <dbReference type="NCBI Taxonomy" id="2919597"/>
    <lineage>
        <taxon>Bacteria</taxon>
        <taxon>Pseudomonadati</taxon>
        <taxon>Pseudomonadota</taxon>
        <taxon>Gammaproteobacteria</taxon>
        <taxon>Candidatus Comchoanobacterales</taxon>
        <taxon>Candidatus Comchoanobacteraceae</taxon>
        <taxon>Candidatus Synchoanobacter</taxon>
    </lineage>
</organism>
<feature type="region of interest" description="Disordered" evidence="18">
    <location>
        <begin position="483"/>
        <end position="504"/>
    </location>
</feature>
<evidence type="ECO:0000256" key="12">
    <source>
        <dbReference type="ARBA" id="ARBA00022730"/>
    </source>
</evidence>
<dbReference type="Proteomes" id="UP001320768">
    <property type="component" value="Unassembled WGS sequence"/>
</dbReference>
<dbReference type="InterPro" id="IPR048583">
    <property type="entry name" value="RNase_E_G_thioredoxin-like"/>
</dbReference>
<evidence type="ECO:0000256" key="8">
    <source>
        <dbReference type="ARBA" id="ARBA00022552"/>
    </source>
</evidence>
<keyword evidence="21" id="KW-1185">Reference proteome</keyword>
<keyword evidence="6" id="KW-0963">Cytoplasm</keyword>
<evidence type="ECO:0000313" key="20">
    <source>
        <dbReference type="EMBL" id="MCP8351773.1"/>
    </source>
</evidence>
<comment type="similarity">
    <text evidence="3">Belongs to the RNase E/G family. RNase G subfamily.</text>
</comment>
<gene>
    <name evidence="20" type="ORF">MKS91_00485</name>
</gene>
<protein>
    <recommendedName>
        <fullName evidence="4">Ribonuclease G</fullName>
    </recommendedName>
</protein>
<accession>A0ABT1L3J2</accession>
<dbReference type="SMART" id="SM00316">
    <property type="entry name" value="S1"/>
    <property type="match status" value="1"/>
</dbReference>
<evidence type="ECO:0000256" key="16">
    <source>
        <dbReference type="ARBA" id="ARBA00022884"/>
    </source>
</evidence>
<evidence type="ECO:0000256" key="13">
    <source>
        <dbReference type="ARBA" id="ARBA00022759"/>
    </source>
</evidence>
<keyword evidence="17" id="KW-0472">Membrane</keyword>
<sequence>MCVNAKQPTEPRVAIIENQTLLSLETQENDLNRSCGNIYLGTITSVQPGIDAVFVDFGSQRHGFLPFKEILPEHFIETVDKNGETTKKVTTGTKVLVQVNREEKSNKGAALTTFLALAGAYMVLMPNNSKNNGISKKADQNERAKLKEVLSQLDIPEGLSVIVRTEGINRSKDELAWDLECLLHHWKKMQEALETAPNPSLIHQEADTLIRSVRDRLRKNITSIVVDHEPTYSKLKVFLELTRPEFADRLTLYTNKVPIFTHFGVQEDINSLFLRKVHLKSGGSIVIDYTEAMTVIDVNSSKSTNAKNIEDTALETNLEAAKETIKQLSLRGIGGIIVIDFIDMTAADSRDKVEQIFEGYINAERAKMRFEPISALTGCMYISRQRPGPSITDQHYVECKSCNGLGFNRSILSIANTILHKAEDNSVMEKNKDITIQTSPNVACYILNEKREHINQIERMYQNKIIIVANEQYIDSKYTFKRSNGGTTPSYEQKEISEPQTKLHQYPGQAQPIVPQDLYKEHPKQQTTGNAIQRFMNIILPGKESQPKVYTAAETKSKPTSRNNQNQNRRDGTSPGNIKRPRRRSRSNNRTKSASTANNNVRRNPNSQRHTKPDAAMVSTDRLDD</sequence>
<evidence type="ECO:0000256" key="6">
    <source>
        <dbReference type="ARBA" id="ARBA00022490"/>
    </source>
</evidence>
<evidence type="ECO:0000256" key="10">
    <source>
        <dbReference type="ARBA" id="ARBA00022722"/>
    </source>
</evidence>
<keyword evidence="5" id="KW-1003">Cell membrane</keyword>
<feature type="compositionally biased region" description="Polar residues" evidence="18">
    <location>
        <begin position="591"/>
        <end position="608"/>
    </location>
</feature>
<evidence type="ECO:0000256" key="5">
    <source>
        <dbReference type="ARBA" id="ARBA00022475"/>
    </source>
</evidence>
<dbReference type="Gene3D" id="3.40.1260.20">
    <property type="entry name" value="Ribonuclease E, catalytic domain"/>
    <property type="match status" value="1"/>
</dbReference>